<proteinExistence type="predicted"/>
<evidence type="ECO:0000313" key="2">
    <source>
        <dbReference type="Proteomes" id="UP000199101"/>
    </source>
</evidence>
<accession>A0A1C3XDT6</accession>
<sequence>MYIPPHFEEPSREIIFDLIRANPLGTLVHRGPTGLDANHVPFVLLNEERAEGVLHAHVARANPIWKEVRDGDEVLAIFTAGDAYVSPSWYPSKHEFKKQVPTWNYMVAHAHGRITVHDDERYVRGIVARLTRHHEARLPKPWRMTDSPKDYIDAMIKAVVGIEIEITRLTGKSKLSQNREMRDRRNAGEVLISRGEQLIGEAMIAATRKPESR</sequence>
<dbReference type="RefSeq" id="WP_092720207.1">
    <property type="nucleotide sequence ID" value="NZ_FMAG01000015.1"/>
</dbReference>
<dbReference type="InterPro" id="IPR007396">
    <property type="entry name" value="TR_PAI2-type"/>
</dbReference>
<dbReference type="InterPro" id="IPR012349">
    <property type="entry name" value="Split_barrel_FMN-bd"/>
</dbReference>
<name>A0A1C3XDT6_9HYPH</name>
<dbReference type="STRING" id="410764.GA0061103_0838"/>
<dbReference type="Proteomes" id="UP000199101">
    <property type="component" value="Unassembled WGS sequence"/>
</dbReference>
<reference evidence="2" key="1">
    <citation type="submission" date="2016-08" db="EMBL/GenBank/DDBJ databases">
        <authorList>
            <person name="Varghese N."/>
            <person name="Submissions Spin"/>
        </authorList>
    </citation>
    <scope>NUCLEOTIDE SEQUENCE [LARGE SCALE GENOMIC DNA]</scope>
    <source>
        <strain evidence="2">HAMBI 2975</strain>
    </source>
</reference>
<organism evidence="1 2">
    <name type="scientific">Rhizobium multihospitium</name>
    <dbReference type="NCBI Taxonomy" id="410764"/>
    <lineage>
        <taxon>Bacteria</taxon>
        <taxon>Pseudomonadati</taxon>
        <taxon>Pseudomonadota</taxon>
        <taxon>Alphaproteobacteria</taxon>
        <taxon>Hyphomicrobiales</taxon>
        <taxon>Rhizobiaceae</taxon>
        <taxon>Rhizobium/Agrobacterium group</taxon>
        <taxon>Rhizobium</taxon>
    </lineage>
</organism>
<evidence type="ECO:0000313" key="1">
    <source>
        <dbReference type="EMBL" id="SCB50432.1"/>
    </source>
</evidence>
<dbReference type="EMBL" id="FMAG01000015">
    <property type="protein sequence ID" value="SCB50432.1"/>
    <property type="molecule type" value="Genomic_DNA"/>
</dbReference>
<dbReference type="OrthoDB" id="9794948at2"/>
<dbReference type="PANTHER" id="PTHR35802:SF1">
    <property type="entry name" value="PROTEASE SYNTHASE AND SPORULATION PROTEIN PAI 2"/>
    <property type="match status" value="1"/>
</dbReference>
<keyword evidence="2" id="KW-1185">Reference proteome</keyword>
<dbReference type="AlphaFoldDB" id="A0A1C3XDT6"/>
<dbReference type="SUPFAM" id="SSF50475">
    <property type="entry name" value="FMN-binding split barrel"/>
    <property type="match status" value="1"/>
</dbReference>
<dbReference type="Pfam" id="PF04299">
    <property type="entry name" value="FMN_bind_2"/>
    <property type="match status" value="1"/>
</dbReference>
<dbReference type="Gene3D" id="2.30.110.10">
    <property type="entry name" value="Electron Transport, Fmn-binding Protein, Chain A"/>
    <property type="match status" value="1"/>
</dbReference>
<dbReference type="PIRSF" id="PIRSF010372">
    <property type="entry name" value="PaiB"/>
    <property type="match status" value="1"/>
</dbReference>
<protein>
    <submittedName>
        <fullName evidence="1">Negative transcriptional regulator, PaiB family</fullName>
    </submittedName>
</protein>
<dbReference type="PANTHER" id="PTHR35802">
    <property type="entry name" value="PROTEASE SYNTHASE AND SPORULATION PROTEIN PAI 2"/>
    <property type="match status" value="1"/>
</dbReference>
<gene>
    <name evidence="1" type="ORF">GA0061103_0838</name>
</gene>